<keyword evidence="2" id="KW-1185">Reference proteome</keyword>
<reference evidence="1 2" key="2">
    <citation type="journal article" date="2011" name="ISME J.">
        <title>RNA-seq reveals cooperative metabolic interactions between two termite-gut spirochete species in co-culture.</title>
        <authorList>
            <person name="Rosenthal A.Z."/>
            <person name="Matson E.G."/>
            <person name="Eldar A."/>
            <person name="Leadbetter J.R."/>
        </authorList>
    </citation>
    <scope>NUCLEOTIDE SEQUENCE [LARGE SCALE GENOMIC DNA]</scope>
    <source>
        <strain evidence="2">ATCC BAA-887 / DSM 12427 / ZAS-2</strain>
    </source>
</reference>
<reference evidence="2" key="1">
    <citation type="submission" date="2009-12" db="EMBL/GenBank/DDBJ databases">
        <title>Complete sequence of Treponema primitia strain ZAS-2.</title>
        <authorList>
            <person name="Tetu S.G."/>
            <person name="Matson E."/>
            <person name="Ren Q."/>
            <person name="Seshadri R."/>
            <person name="Elbourne L."/>
            <person name="Hassan K.A."/>
            <person name="Durkin A."/>
            <person name="Radune D."/>
            <person name="Mohamoud Y."/>
            <person name="Shay R."/>
            <person name="Jin S."/>
            <person name="Zhang X."/>
            <person name="Lucey K."/>
            <person name="Ballor N.R."/>
            <person name="Ottesen E."/>
            <person name="Rosenthal R."/>
            <person name="Allen A."/>
            <person name="Leadbetter J.R."/>
            <person name="Paulsen I.T."/>
        </authorList>
    </citation>
    <scope>NUCLEOTIDE SEQUENCE [LARGE SCALE GENOMIC DNA]</scope>
    <source>
        <strain evidence="2">ATCC BAA-887 / DSM 12427 / ZAS-2</strain>
    </source>
</reference>
<dbReference type="Proteomes" id="UP000009223">
    <property type="component" value="Chromosome"/>
</dbReference>
<dbReference type="KEGG" id="tpi:TREPR_0362"/>
<sequence>MALISFLDDLTSHANDIDLGRKGLEGRIAYETGITGALTVFQEAQTHRRSPNSYPCRADLFATGITVLP</sequence>
<accession>F5YN22</accession>
<protein>
    <submittedName>
        <fullName evidence="1">Uncharacterized protein</fullName>
    </submittedName>
</protein>
<evidence type="ECO:0000313" key="2">
    <source>
        <dbReference type="Proteomes" id="UP000009223"/>
    </source>
</evidence>
<gene>
    <name evidence="1" type="ordered locus">TREPR_0362</name>
</gene>
<organism evidence="1 2">
    <name type="scientific">Treponema primitia (strain ATCC BAA-887 / DSM 12427 / ZAS-2)</name>
    <dbReference type="NCBI Taxonomy" id="545694"/>
    <lineage>
        <taxon>Bacteria</taxon>
        <taxon>Pseudomonadati</taxon>
        <taxon>Spirochaetota</taxon>
        <taxon>Spirochaetia</taxon>
        <taxon>Spirochaetales</taxon>
        <taxon>Treponemataceae</taxon>
        <taxon>Treponema</taxon>
    </lineage>
</organism>
<dbReference type="EMBL" id="CP001843">
    <property type="protein sequence ID" value="AEF86405.1"/>
    <property type="molecule type" value="Genomic_DNA"/>
</dbReference>
<evidence type="ECO:0000313" key="1">
    <source>
        <dbReference type="EMBL" id="AEF86405.1"/>
    </source>
</evidence>
<proteinExistence type="predicted"/>
<name>F5YN22_TREPZ</name>
<dbReference type="HOGENOM" id="CLU_2774769_0_0_12"/>
<dbReference type="RefSeq" id="WP_015709645.1">
    <property type="nucleotide sequence ID" value="NC_015578.1"/>
</dbReference>
<dbReference type="AlphaFoldDB" id="F5YN22"/>